<reference evidence="1 2" key="1">
    <citation type="submission" date="2018-11" db="EMBL/GenBank/DDBJ databases">
        <title>Rufibacter latericius sp. nov., isolated from water in Baiyang Lake.</title>
        <authorList>
            <person name="Yang Y."/>
        </authorList>
    </citation>
    <scope>NUCLEOTIDE SEQUENCE [LARGE SCALE GENOMIC DNA]</scope>
    <source>
        <strain evidence="1 2">R-22-1c-1</strain>
    </source>
</reference>
<name>A0A3M9MEV5_9BACT</name>
<sequence>MGRKIIAKEVMPSAYMSISGKATNIKCHIIKIPASMGRRVELSYRAGEFKVFGSSERAQHRGKEGVLWLLSTIYCRNLNRGKAVTSSVPLPNEAMEKRYGKGNSVSWAKLKKFCESPKRAFILDDGFYREGKCYQYHLNPAHIEGLDEYYYRLQEQVIINKRMAEIKRFSLLRAGRRNGIDREPGRVATIKNLEKLGFDRGKLDEICRLTLNISLDELTGWADKLESSNGKYFMVSYSSGTTEPAANMGTESHWGEGGAAMVGTVEEREGGEEVRETLFIPHSVPLFHPKGTSHTELSKQCQLFHSLTSLYLGLEDKVVFTDEKGGRLYSPITNLKREARRALVYRDGIEAPVSLVNLDIKTCQPWILGVTILKDYQEQGRTPPPDLLDYLELVEGADLYDAIVEFTGQYASYGSRDKVKKKVMQDIYRSRYINKKSNVESAAPLTEAGAFIAQRFPSVWQWVQSNKGDGRKSKVPIMMQRLEANFFVSKVLPELREKGIWGLTIHDSVLVRADEEGYVVNYLKQSILEYFGRCPKICIEYYDDNIVLQNVA</sequence>
<accession>A0A3M9MEV5</accession>
<evidence type="ECO:0000313" key="2">
    <source>
        <dbReference type="Proteomes" id="UP000272117"/>
    </source>
</evidence>
<gene>
    <name evidence="1" type="ORF">EFB08_17650</name>
</gene>
<dbReference type="AlphaFoldDB" id="A0A3M9MEV5"/>
<keyword evidence="2" id="KW-1185">Reference proteome</keyword>
<comment type="caution">
    <text evidence="1">The sequence shown here is derived from an EMBL/GenBank/DDBJ whole genome shotgun (WGS) entry which is preliminary data.</text>
</comment>
<protein>
    <submittedName>
        <fullName evidence="1">Uncharacterized protein</fullName>
    </submittedName>
</protein>
<dbReference type="Proteomes" id="UP000272117">
    <property type="component" value="Unassembled WGS sequence"/>
</dbReference>
<dbReference type="EMBL" id="RJJD01000015">
    <property type="protein sequence ID" value="RNI23373.1"/>
    <property type="molecule type" value="Genomic_DNA"/>
</dbReference>
<organism evidence="1 2">
    <name type="scientific">Rufibacter latericius</name>
    <dbReference type="NCBI Taxonomy" id="2487040"/>
    <lineage>
        <taxon>Bacteria</taxon>
        <taxon>Pseudomonadati</taxon>
        <taxon>Bacteroidota</taxon>
        <taxon>Cytophagia</taxon>
        <taxon>Cytophagales</taxon>
        <taxon>Hymenobacteraceae</taxon>
        <taxon>Rufibacter</taxon>
    </lineage>
</organism>
<evidence type="ECO:0000313" key="1">
    <source>
        <dbReference type="EMBL" id="RNI23373.1"/>
    </source>
</evidence>
<proteinExistence type="predicted"/>
<dbReference type="RefSeq" id="WP_123128298.1">
    <property type="nucleotide sequence ID" value="NZ_RJJD01000015.1"/>
</dbReference>